<dbReference type="RefSeq" id="WP_280007324.1">
    <property type="nucleotide sequence ID" value="NZ_JAOCEK010000003.1"/>
</dbReference>
<dbReference type="Proteomes" id="UP001161065">
    <property type="component" value="Unassembled WGS sequence"/>
</dbReference>
<dbReference type="InterPro" id="IPR007492">
    <property type="entry name" value="LytTR_DNA-bd_dom"/>
</dbReference>
<feature type="domain" description="HTH LytTR-type" evidence="4">
    <location>
        <begin position="135"/>
        <end position="243"/>
    </location>
</feature>
<evidence type="ECO:0000313" key="5">
    <source>
        <dbReference type="EMBL" id="MDH1333601.1"/>
    </source>
</evidence>
<dbReference type="InterPro" id="IPR011006">
    <property type="entry name" value="CheY-like_superfamily"/>
</dbReference>
<dbReference type="Gene3D" id="2.40.50.1020">
    <property type="entry name" value="LytTr DNA-binding domain"/>
    <property type="match status" value="1"/>
</dbReference>
<comment type="caution">
    <text evidence="5">The sequence shown here is derived from an EMBL/GenBank/DDBJ whole genome shotgun (WGS) entry which is preliminary data.</text>
</comment>
<dbReference type="SUPFAM" id="SSF52172">
    <property type="entry name" value="CheY-like"/>
    <property type="match status" value="1"/>
</dbReference>
<sequence>MHILIVDDEALARARLRTLLGDCAHGPHHIQEAADGEQALQMLQAAQPAPVQLVLLDIHMPGHNGLRLAAALAELPNPPAIVFVTAHASHALQAFELDAVDYLTKPVRLERLQQSLQKAERALSTRSVVDSGPVLLIQERGGTLRLPLSEVRFLKAEQKYITVRTVQRNYILDGALADLETRHGEHLLRIHRNALVLRAALRGLEKYDDPQEGEGWGLRLQGVSELLPVSRRQLAAVKTELKDIGLTQTRVLQRPAS</sequence>
<dbReference type="GO" id="GO:0032993">
    <property type="term" value="C:protein-DNA complex"/>
    <property type="evidence" value="ECO:0007669"/>
    <property type="project" value="TreeGrafter"/>
</dbReference>
<protein>
    <submittedName>
        <fullName evidence="5">LytTR family DNA-binding domain-containing protein</fullName>
    </submittedName>
</protein>
<dbReference type="EMBL" id="JAOCEK010000003">
    <property type="protein sequence ID" value="MDH1333601.1"/>
    <property type="molecule type" value="Genomic_DNA"/>
</dbReference>
<gene>
    <name evidence="5" type="ORF">N5D63_05485</name>
</gene>
<dbReference type="GO" id="GO:0000156">
    <property type="term" value="F:phosphorelay response regulator activity"/>
    <property type="evidence" value="ECO:0007669"/>
    <property type="project" value="TreeGrafter"/>
</dbReference>
<keyword evidence="2" id="KW-0597">Phosphoprotein</keyword>
<reference evidence="5" key="1">
    <citation type="submission" date="2022-09" db="EMBL/GenBank/DDBJ databases">
        <title>Intensive care unit water sources are persistently colonized with multi-drug resistant bacteria and are the site of extensive horizontal gene transfer of antibiotic resistance genes.</title>
        <authorList>
            <person name="Diorio-Toth L."/>
        </authorList>
    </citation>
    <scope>NUCLEOTIDE SEQUENCE</scope>
    <source>
        <strain evidence="5">GD03832</strain>
    </source>
</reference>
<dbReference type="PROSITE" id="PS50930">
    <property type="entry name" value="HTH_LYTTR"/>
    <property type="match status" value="1"/>
</dbReference>
<dbReference type="GO" id="GO:0005829">
    <property type="term" value="C:cytosol"/>
    <property type="evidence" value="ECO:0007669"/>
    <property type="project" value="TreeGrafter"/>
</dbReference>
<dbReference type="Pfam" id="PF04397">
    <property type="entry name" value="LytTR"/>
    <property type="match status" value="1"/>
</dbReference>
<evidence type="ECO:0000259" key="3">
    <source>
        <dbReference type="PROSITE" id="PS50110"/>
    </source>
</evidence>
<dbReference type="Pfam" id="PF00072">
    <property type="entry name" value="Response_reg"/>
    <property type="match status" value="1"/>
</dbReference>
<evidence type="ECO:0000313" key="6">
    <source>
        <dbReference type="Proteomes" id="UP001161065"/>
    </source>
</evidence>
<dbReference type="InterPro" id="IPR001789">
    <property type="entry name" value="Sig_transdc_resp-reg_receiver"/>
</dbReference>
<name>A0AA42TRM5_9BURK</name>
<evidence type="ECO:0000259" key="4">
    <source>
        <dbReference type="PROSITE" id="PS50930"/>
    </source>
</evidence>
<evidence type="ECO:0000256" key="1">
    <source>
        <dbReference type="ARBA" id="ARBA00023125"/>
    </source>
</evidence>
<dbReference type="PANTHER" id="PTHR48111:SF3">
    <property type="entry name" value="TRANSCRIPTIONAL REGULATORY PROTEIN BTSR"/>
    <property type="match status" value="1"/>
</dbReference>
<dbReference type="GO" id="GO:0006355">
    <property type="term" value="P:regulation of DNA-templated transcription"/>
    <property type="evidence" value="ECO:0007669"/>
    <property type="project" value="TreeGrafter"/>
</dbReference>
<dbReference type="AlphaFoldDB" id="A0AA42TRM5"/>
<feature type="modified residue" description="4-aspartylphosphate" evidence="2">
    <location>
        <position position="57"/>
    </location>
</feature>
<dbReference type="GO" id="GO:0000976">
    <property type="term" value="F:transcription cis-regulatory region binding"/>
    <property type="evidence" value="ECO:0007669"/>
    <property type="project" value="TreeGrafter"/>
</dbReference>
<dbReference type="InterPro" id="IPR039420">
    <property type="entry name" value="WalR-like"/>
</dbReference>
<organism evidence="5 6">
    <name type="scientific">Comamonas thiooxydans</name>
    <dbReference type="NCBI Taxonomy" id="363952"/>
    <lineage>
        <taxon>Bacteria</taxon>
        <taxon>Pseudomonadati</taxon>
        <taxon>Pseudomonadota</taxon>
        <taxon>Betaproteobacteria</taxon>
        <taxon>Burkholderiales</taxon>
        <taxon>Comamonadaceae</taxon>
        <taxon>Comamonas</taxon>
    </lineage>
</organism>
<accession>A0AA42TRM5</accession>
<evidence type="ECO:0000256" key="2">
    <source>
        <dbReference type="PROSITE-ProRule" id="PRU00169"/>
    </source>
</evidence>
<feature type="domain" description="Response regulatory" evidence="3">
    <location>
        <begin position="2"/>
        <end position="120"/>
    </location>
</feature>
<dbReference type="PROSITE" id="PS50110">
    <property type="entry name" value="RESPONSE_REGULATORY"/>
    <property type="match status" value="1"/>
</dbReference>
<dbReference type="SMART" id="SM00850">
    <property type="entry name" value="LytTR"/>
    <property type="match status" value="1"/>
</dbReference>
<keyword evidence="1 5" id="KW-0238">DNA-binding</keyword>
<proteinExistence type="predicted"/>
<dbReference type="Gene3D" id="3.40.50.2300">
    <property type="match status" value="1"/>
</dbReference>
<dbReference type="SMART" id="SM00448">
    <property type="entry name" value="REC"/>
    <property type="match status" value="1"/>
</dbReference>
<dbReference type="PANTHER" id="PTHR48111">
    <property type="entry name" value="REGULATOR OF RPOS"/>
    <property type="match status" value="1"/>
</dbReference>